<gene>
    <name evidence="2" type="ORF">EUGRSUZ_I02149</name>
</gene>
<proteinExistence type="predicted"/>
<dbReference type="Gramene" id="KCW56422">
    <property type="protein sequence ID" value="KCW56422"/>
    <property type="gene ID" value="EUGRSUZ_I02149"/>
</dbReference>
<accession>A0A059AR69</accession>
<dbReference type="EMBL" id="KK198761">
    <property type="protein sequence ID" value="KCW56422.1"/>
    <property type="molecule type" value="Genomic_DNA"/>
</dbReference>
<dbReference type="AlphaFoldDB" id="A0A059AR69"/>
<protein>
    <submittedName>
        <fullName evidence="2">Uncharacterized protein</fullName>
    </submittedName>
</protein>
<evidence type="ECO:0000256" key="1">
    <source>
        <dbReference type="SAM" id="MobiDB-lite"/>
    </source>
</evidence>
<feature type="compositionally biased region" description="Low complexity" evidence="1">
    <location>
        <begin position="49"/>
        <end position="61"/>
    </location>
</feature>
<dbReference type="InParanoid" id="A0A059AR69"/>
<organism evidence="2">
    <name type="scientific">Eucalyptus grandis</name>
    <name type="common">Flooded gum</name>
    <dbReference type="NCBI Taxonomy" id="71139"/>
    <lineage>
        <taxon>Eukaryota</taxon>
        <taxon>Viridiplantae</taxon>
        <taxon>Streptophyta</taxon>
        <taxon>Embryophyta</taxon>
        <taxon>Tracheophyta</taxon>
        <taxon>Spermatophyta</taxon>
        <taxon>Magnoliopsida</taxon>
        <taxon>eudicotyledons</taxon>
        <taxon>Gunneridae</taxon>
        <taxon>Pentapetalae</taxon>
        <taxon>rosids</taxon>
        <taxon>malvids</taxon>
        <taxon>Myrtales</taxon>
        <taxon>Myrtaceae</taxon>
        <taxon>Myrtoideae</taxon>
        <taxon>Eucalypteae</taxon>
        <taxon>Eucalyptus</taxon>
    </lineage>
</organism>
<evidence type="ECO:0000313" key="2">
    <source>
        <dbReference type="EMBL" id="KCW56422.1"/>
    </source>
</evidence>
<sequence length="71" mass="7586">MLVHQASTVGCHVQPSLPVTTTLAATTEHPNHQTTVSTDSHDGQPLAVSPTTPSTFSSTPSLLRRPHQHRP</sequence>
<feature type="region of interest" description="Disordered" evidence="1">
    <location>
        <begin position="22"/>
        <end position="71"/>
    </location>
</feature>
<name>A0A059AR69_EUCGR</name>
<reference evidence="2" key="1">
    <citation type="submission" date="2013-07" db="EMBL/GenBank/DDBJ databases">
        <title>The genome of Eucalyptus grandis.</title>
        <authorList>
            <person name="Schmutz J."/>
            <person name="Hayes R."/>
            <person name="Myburg A."/>
            <person name="Tuskan G."/>
            <person name="Grattapaglia D."/>
            <person name="Rokhsar D.S."/>
        </authorList>
    </citation>
    <scope>NUCLEOTIDE SEQUENCE</scope>
    <source>
        <tissue evidence="2">Leaf extractions</tissue>
    </source>
</reference>